<evidence type="ECO:0000256" key="2">
    <source>
        <dbReference type="ARBA" id="ARBA00007581"/>
    </source>
</evidence>
<dbReference type="GO" id="GO:0008270">
    <property type="term" value="F:zinc ion binding"/>
    <property type="evidence" value="ECO:0007669"/>
    <property type="project" value="InterPro"/>
</dbReference>
<evidence type="ECO:0000313" key="7">
    <source>
        <dbReference type="EMBL" id="KAJ1921709.1"/>
    </source>
</evidence>
<dbReference type="Pfam" id="PF02900">
    <property type="entry name" value="LigB"/>
    <property type="match status" value="1"/>
</dbReference>
<organism evidence="7 8">
    <name type="scientific">Mycoemilia scoparia</name>
    <dbReference type="NCBI Taxonomy" id="417184"/>
    <lineage>
        <taxon>Eukaryota</taxon>
        <taxon>Fungi</taxon>
        <taxon>Fungi incertae sedis</taxon>
        <taxon>Zoopagomycota</taxon>
        <taxon>Kickxellomycotina</taxon>
        <taxon>Kickxellomycetes</taxon>
        <taxon>Kickxellales</taxon>
        <taxon>Kickxellaceae</taxon>
        <taxon>Mycoemilia</taxon>
    </lineage>
</organism>
<evidence type="ECO:0000256" key="3">
    <source>
        <dbReference type="ARBA" id="ARBA00022723"/>
    </source>
</evidence>
<evidence type="ECO:0000256" key="4">
    <source>
        <dbReference type="ARBA" id="ARBA00022833"/>
    </source>
</evidence>
<sequence length="352" mass="39052">MLGFRLYFLALIAPLVYFTFKFVFPDTFSTTITTLQGILKPSNIAATEITVAATTTATTMSTDATTTAATPDTIVSGKKMPVLFLSHGGPNLLSDDEYPLDEGIGKELQRIGKHITEEIKPKMVLVISAHWQAEPNAVHINQQQFTPLIYDFYGFPAKYYSATFEHIGSPELAHNVVNLLQSQKINAKTVNRGMDHGVWVALKKAGLEKAKFPIVEMSLYNNESMEKHIELGKALAPLREQGVLIIGSGMAVHNLRDLWNARDSVPDYVPKFDKQLDDIVLKSRAAENESIADVRARGATELAKSPYLRRAHPALEHLLPFHVVIGAAEDSKARKLAKLFELSLSWSCYMLD</sequence>
<evidence type="ECO:0000259" key="6">
    <source>
        <dbReference type="Pfam" id="PF02900"/>
    </source>
</evidence>
<dbReference type="PANTHER" id="PTHR30096:SF0">
    <property type="entry name" value="4,5-DOPA DIOXYGENASE EXTRADIOL-LIKE PROTEIN"/>
    <property type="match status" value="1"/>
</dbReference>
<dbReference type="GO" id="GO:0016702">
    <property type="term" value="F:oxidoreductase activity, acting on single donors with incorporation of molecular oxygen, incorporation of two atoms of oxygen"/>
    <property type="evidence" value="ECO:0007669"/>
    <property type="project" value="UniProtKB-ARBA"/>
</dbReference>
<evidence type="ECO:0000256" key="1">
    <source>
        <dbReference type="ARBA" id="ARBA00001947"/>
    </source>
</evidence>
<dbReference type="PANTHER" id="PTHR30096">
    <property type="entry name" value="4,5-DOPA DIOXYGENASE EXTRADIOL-LIKE PROTEIN"/>
    <property type="match status" value="1"/>
</dbReference>
<dbReference type="SUPFAM" id="SSF53213">
    <property type="entry name" value="LigB-like"/>
    <property type="match status" value="1"/>
</dbReference>
<keyword evidence="8" id="KW-1185">Reference proteome</keyword>
<comment type="cofactor">
    <cofactor evidence="1">
        <name>Zn(2+)</name>
        <dbReference type="ChEBI" id="CHEBI:29105"/>
    </cofactor>
</comment>
<dbReference type="OrthoDB" id="7396853at2759"/>
<dbReference type="AlphaFoldDB" id="A0A9W8A936"/>
<feature type="domain" description="Extradiol ring-cleavage dioxygenase class III enzyme subunit B" evidence="6">
    <location>
        <begin position="82"/>
        <end position="341"/>
    </location>
</feature>
<dbReference type="Proteomes" id="UP001150538">
    <property type="component" value="Unassembled WGS sequence"/>
</dbReference>
<dbReference type="InterPro" id="IPR004183">
    <property type="entry name" value="Xdiol_dOase_suB"/>
</dbReference>
<protein>
    <recommendedName>
        <fullName evidence="6">Extradiol ring-cleavage dioxygenase class III enzyme subunit B domain-containing protein</fullName>
    </recommendedName>
</protein>
<comment type="caution">
    <text evidence="7">The sequence shown here is derived from an EMBL/GenBank/DDBJ whole genome shotgun (WGS) entry which is preliminary data.</text>
</comment>
<keyword evidence="3" id="KW-0479">Metal-binding</keyword>
<evidence type="ECO:0000256" key="5">
    <source>
        <dbReference type="ARBA" id="ARBA00023002"/>
    </source>
</evidence>
<dbReference type="CDD" id="cd07363">
    <property type="entry name" value="45_DOPA_Dioxygenase"/>
    <property type="match status" value="1"/>
</dbReference>
<gene>
    <name evidence="7" type="ORF">H4219_000442</name>
</gene>
<keyword evidence="5" id="KW-0560">Oxidoreductase</keyword>
<dbReference type="EMBL" id="JANBPU010000003">
    <property type="protein sequence ID" value="KAJ1921709.1"/>
    <property type="molecule type" value="Genomic_DNA"/>
</dbReference>
<dbReference type="GO" id="GO:0008198">
    <property type="term" value="F:ferrous iron binding"/>
    <property type="evidence" value="ECO:0007669"/>
    <property type="project" value="InterPro"/>
</dbReference>
<comment type="similarity">
    <text evidence="2">Belongs to the DODA-type extradiol aromatic ring-opening dioxygenase family.</text>
</comment>
<keyword evidence="4" id="KW-0862">Zinc</keyword>
<name>A0A9W8A936_9FUNG</name>
<dbReference type="Gene3D" id="3.40.830.10">
    <property type="entry name" value="LigB-like"/>
    <property type="match status" value="1"/>
</dbReference>
<accession>A0A9W8A936</accession>
<dbReference type="InterPro" id="IPR014436">
    <property type="entry name" value="Extradiol_dOase_DODA"/>
</dbReference>
<reference evidence="7" key="1">
    <citation type="submission" date="2022-07" db="EMBL/GenBank/DDBJ databases">
        <title>Phylogenomic reconstructions and comparative analyses of Kickxellomycotina fungi.</title>
        <authorList>
            <person name="Reynolds N.K."/>
            <person name="Stajich J.E."/>
            <person name="Barry K."/>
            <person name="Grigoriev I.V."/>
            <person name="Crous P."/>
            <person name="Smith M.E."/>
        </authorList>
    </citation>
    <scope>NUCLEOTIDE SEQUENCE</scope>
    <source>
        <strain evidence="7">NBRC 100468</strain>
    </source>
</reference>
<evidence type="ECO:0000313" key="8">
    <source>
        <dbReference type="Proteomes" id="UP001150538"/>
    </source>
</evidence>
<proteinExistence type="inferred from homology"/>